<dbReference type="PANTHER" id="PTHR12920">
    <property type="entry name" value="RYBP AND YAF2-RELATED"/>
    <property type="match status" value="1"/>
</dbReference>
<dbReference type="GO" id="GO:0045893">
    <property type="term" value="P:positive regulation of DNA-templated transcription"/>
    <property type="evidence" value="ECO:0007669"/>
    <property type="project" value="InterPro"/>
</dbReference>
<keyword evidence="2 4" id="KW-0863">Zinc-finger</keyword>
<dbReference type="GO" id="GO:0003712">
    <property type="term" value="F:transcription coregulator activity"/>
    <property type="evidence" value="ECO:0007669"/>
    <property type="project" value="TreeGrafter"/>
</dbReference>
<name>A0A3M7SCG4_BRAPC</name>
<dbReference type="OrthoDB" id="10063208at2759"/>
<dbReference type="PANTHER" id="PTHR12920:SF4">
    <property type="entry name" value="GEO03726P1"/>
    <property type="match status" value="1"/>
</dbReference>
<evidence type="ECO:0000256" key="5">
    <source>
        <dbReference type="SAM" id="Coils"/>
    </source>
</evidence>
<dbReference type="EMBL" id="REGN01001668">
    <property type="protein sequence ID" value="RNA33200.1"/>
    <property type="molecule type" value="Genomic_DNA"/>
</dbReference>
<comment type="caution">
    <text evidence="8">The sequence shown here is derived from an EMBL/GenBank/DDBJ whole genome shotgun (WGS) entry which is preliminary data.</text>
</comment>
<dbReference type="Gene3D" id="4.10.1060.10">
    <property type="entry name" value="Zinc finger, RanBP2-type"/>
    <property type="match status" value="1"/>
</dbReference>
<evidence type="ECO:0000256" key="6">
    <source>
        <dbReference type="SAM" id="MobiDB-lite"/>
    </source>
</evidence>
<dbReference type="STRING" id="10195.A0A3M7SCG4"/>
<dbReference type="GO" id="GO:0008270">
    <property type="term" value="F:zinc ion binding"/>
    <property type="evidence" value="ECO:0007669"/>
    <property type="project" value="UniProtKB-KW"/>
</dbReference>
<feature type="coiled-coil region" evidence="5">
    <location>
        <begin position="52"/>
        <end position="79"/>
    </location>
</feature>
<accession>A0A3M7SCG4</accession>
<keyword evidence="3" id="KW-0862">Zinc</keyword>
<evidence type="ECO:0000313" key="9">
    <source>
        <dbReference type="Proteomes" id="UP000276133"/>
    </source>
</evidence>
<feature type="domain" description="RanBP2-type" evidence="7">
    <location>
        <begin position="16"/>
        <end position="45"/>
    </location>
</feature>
<evidence type="ECO:0000256" key="3">
    <source>
        <dbReference type="ARBA" id="ARBA00022833"/>
    </source>
</evidence>
<dbReference type="Proteomes" id="UP000276133">
    <property type="component" value="Unassembled WGS sequence"/>
</dbReference>
<evidence type="ECO:0000256" key="4">
    <source>
        <dbReference type="PROSITE-ProRule" id="PRU00322"/>
    </source>
</evidence>
<dbReference type="SUPFAM" id="SSF90209">
    <property type="entry name" value="Ran binding protein zinc finger-like"/>
    <property type="match status" value="1"/>
</dbReference>
<dbReference type="SMART" id="SM00547">
    <property type="entry name" value="ZnF_RBZ"/>
    <property type="match status" value="1"/>
</dbReference>
<dbReference type="GO" id="GO:0005634">
    <property type="term" value="C:nucleus"/>
    <property type="evidence" value="ECO:0007669"/>
    <property type="project" value="TreeGrafter"/>
</dbReference>
<gene>
    <name evidence="8" type="ORF">BpHYR1_037586</name>
</gene>
<keyword evidence="1" id="KW-0479">Metal-binding</keyword>
<feature type="region of interest" description="Disordered" evidence="6">
    <location>
        <begin position="121"/>
        <end position="169"/>
    </location>
</feature>
<evidence type="ECO:0000259" key="7">
    <source>
        <dbReference type="PROSITE" id="PS50199"/>
    </source>
</evidence>
<sequence length="169" mass="19321">MDNRKAKRSRSTTAADDAFWDCPLCTYRNKNESFRCEMCNMRKGTSTRKPRISQVTQQLATIENQIEQERKKEKRKEILLKSKGNRKYPKHFKFDNAQTISITVNDVTVFITDVELNSHDNEEEACKSLSTKSSRSKLEVDSKDSADNTTSSDNDSSKNEAEPVANTND</sequence>
<feature type="compositionally biased region" description="Basic and acidic residues" evidence="6">
    <location>
        <begin position="136"/>
        <end position="146"/>
    </location>
</feature>
<organism evidence="8 9">
    <name type="scientific">Brachionus plicatilis</name>
    <name type="common">Marine rotifer</name>
    <name type="synonym">Brachionus muelleri</name>
    <dbReference type="NCBI Taxonomy" id="10195"/>
    <lineage>
        <taxon>Eukaryota</taxon>
        <taxon>Metazoa</taxon>
        <taxon>Spiralia</taxon>
        <taxon>Gnathifera</taxon>
        <taxon>Rotifera</taxon>
        <taxon>Eurotatoria</taxon>
        <taxon>Monogononta</taxon>
        <taxon>Pseudotrocha</taxon>
        <taxon>Ploima</taxon>
        <taxon>Brachionidae</taxon>
        <taxon>Brachionus</taxon>
    </lineage>
</organism>
<dbReference type="AlphaFoldDB" id="A0A3M7SCG4"/>
<keyword evidence="5" id="KW-0175">Coiled coil</keyword>
<dbReference type="InterPro" id="IPR039958">
    <property type="entry name" value="RYBP/YAF2"/>
</dbReference>
<protein>
    <submittedName>
        <fullName evidence="8">YY1-associated factor 2</fullName>
    </submittedName>
</protein>
<evidence type="ECO:0000313" key="8">
    <source>
        <dbReference type="EMBL" id="RNA33200.1"/>
    </source>
</evidence>
<evidence type="ECO:0000256" key="2">
    <source>
        <dbReference type="ARBA" id="ARBA00022771"/>
    </source>
</evidence>
<dbReference type="GO" id="GO:0003677">
    <property type="term" value="F:DNA binding"/>
    <property type="evidence" value="ECO:0007669"/>
    <property type="project" value="TreeGrafter"/>
</dbReference>
<dbReference type="InterPro" id="IPR036443">
    <property type="entry name" value="Znf_RanBP2_sf"/>
</dbReference>
<dbReference type="PROSITE" id="PS01358">
    <property type="entry name" value="ZF_RANBP2_1"/>
    <property type="match status" value="1"/>
</dbReference>
<dbReference type="PROSITE" id="PS50199">
    <property type="entry name" value="ZF_RANBP2_2"/>
    <property type="match status" value="1"/>
</dbReference>
<evidence type="ECO:0000256" key="1">
    <source>
        <dbReference type="ARBA" id="ARBA00022723"/>
    </source>
</evidence>
<dbReference type="InterPro" id="IPR001876">
    <property type="entry name" value="Znf_RanBP2"/>
</dbReference>
<reference evidence="8 9" key="1">
    <citation type="journal article" date="2018" name="Sci. Rep.">
        <title>Genomic signatures of local adaptation to the degree of environmental predictability in rotifers.</title>
        <authorList>
            <person name="Franch-Gras L."/>
            <person name="Hahn C."/>
            <person name="Garcia-Roger E.M."/>
            <person name="Carmona M.J."/>
            <person name="Serra M."/>
            <person name="Gomez A."/>
        </authorList>
    </citation>
    <scope>NUCLEOTIDE SEQUENCE [LARGE SCALE GENOMIC DNA]</scope>
    <source>
        <strain evidence="8">HYR1</strain>
    </source>
</reference>
<proteinExistence type="predicted"/>
<keyword evidence="9" id="KW-1185">Reference proteome</keyword>